<comment type="subcellular location">
    <subcellularLocation>
        <location evidence="1">Membrane</location>
        <topology evidence="1">Multi-pass membrane protein</topology>
    </subcellularLocation>
</comment>
<feature type="transmembrane region" description="Helical" evidence="8">
    <location>
        <begin position="200"/>
        <end position="220"/>
    </location>
</feature>
<keyword evidence="10" id="KW-1185">Reference proteome</keyword>
<dbReference type="InterPro" id="IPR036259">
    <property type="entry name" value="MFS_trans_sf"/>
</dbReference>
<evidence type="ECO:0000256" key="4">
    <source>
        <dbReference type="ARBA" id="ARBA00022692"/>
    </source>
</evidence>
<feature type="transmembrane region" description="Helical" evidence="8">
    <location>
        <begin position="405"/>
        <end position="423"/>
    </location>
</feature>
<keyword evidence="6 8" id="KW-0472">Membrane</keyword>
<comment type="similarity">
    <text evidence="2">Belongs to the SLC29A/ENT transporter (TC 2.A.57) family.</text>
</comment>
<evidence type="ECO:0000313" key="9">
    <source>
        <dbReference type="EMBL" id="KAL1605254.1"/>
    </source>
</evidence>
<evidence type="ECO:0000256" key="6">
    <source>
        <dbReference type="ARBA" id="ARBA00023136"/>
    </source>
</evidence>
<feature type="transmembrane region" description="Helical" evidence="8">
    <location>
        <begin position="301"/>
        <end position="321"/>
    </location>
</feature>
<dbReference type="PIRSF" id="PIRSF016379">
    <property type="entry name" value="ENT"/>
    <property type="match status" value="1"/>
</dbReference>
<feature type="transmembrane region" description="Helical" evidence="8">
    <location>
        <begin position="375"/>
        <end position="393"/>
    </location>
</feature>
<sequence length="468" mass="51400">MGLIRRLFQREDDETSYAPLEGGSERPNGERIQDEEQREYSRTDYCVFLLLGVAMLWAWYASPRMTDGNVHVLTSLRNMFLAAAPYFQRRFDSDERLLRNFQSAELAVSTAGSLGSMIVLTKLQANASYPKRIMSSLILNIVVFTLLAISTRAFLGVSAGAYFAFLMLVVFGASLATALCQNGVFAYVASFGREEYTQGIMTGQGIAGVLPCIAQIISVLSVPPKQTQEGAPQESSKSAFVYFLTATVISALTLLAFVYLLSKPRSREQLRPTLDDEDEVNAEYGAAAHKPIPLMTLFQKLFWLAGAVFLTFAITMFYPVFTQKILSVRDPATSSRLFQPAAFIPLGFLFWNIGDLTGRVIPGIPGMTLTARPRVVFILAVCRLAFIPLYLLCNISGRGAVIGSDFFYLFVVQILFGISNGYIGSNCMMGFVEWVDSEEREAAGGFMSLCLVAGLTAGSFMSFFAASA</sequence>
<feature type="transmembrane region" description="Helical" evidence="8">
    <location>
        <begin position="161"/>
        <end position="188"/>
    </location>
</feature>
<evidence type="ECO:0000256" key="8">
    <source>
        <dbReference type="SAM" id="Phobius"/>
    </source>
</evidence>
<dbReference type="SUPFAM" id="SSF103473">
    <property type="entry name" value="MFS general substrate transporter"/>
    <property type="match status" value="1"/>
</dbReference>
<dbReference type="Proteomes" id="UP001521785">
    <property type="component" value="Unassembled WGS sequence"/>
</dbReference>
<protein>
    <recommendedName>
        <fullName evidence="11">Nucleoside transporter family</fullName>
    </recommendedName>
</protein>
<feature type="transmembrane region" description="Helical" evidence="8">
    <location>
        <begin position="45"/>
        <end position="62"/>
    </location>
</feature>
<dbReference type="PRINTS" id="PR01130">
    <property type="entry name" value="DERENTRNSPRT"/>
</dbReference>
<comment type="caution">
    <text evidence="9">The sequence shown here is derived from an EMBL/GenBank/DDBJ whole genome shotgun (WGS) entry which is preliminary data.</text>
</comment>
<keyword evidence="3" id="KW-0813">Transport</keyword>
<evidence type="ECO:0000256" key="5">
    <source>
        <dbReference type="ARBA" id="ARBA00022989"/>
    </source>
</evidence>
<dbReference type="Pfam" id="PF01733">
    <property type="entry name" value="Nucleoside_tran"/>
    <property type="match status" value="1"/>
</dbReference>
<proteinExistence type="inferred from homology"/>
<feature type="transmembrane region" description="Helical" evidence="8">
    <location>
        <begin position="137"/>
        <end position="155"/>
    </location>
</feature>
<feature type="region of interest" description="Disordered" evidence="7">
    <location>
        <begin position="12"/>
        <end position="37"/>
    </location>
</feature>
<reference evidence="9 10" key="1">
    <citation type="submission" date="2024-02" db="EMBL/GenBank/DDBJ databases">
        <title>De novo assembly and annotation of 12 fungi associated with fruit tree decline syndrome in Ontario, Canada.</title>
        <authorList>
            <person name="Sulman M."/>
            <person name="Ellouze W."/>
            <person name="Ilyukhin E."/>
        </authorList>
    </citation>
    <scope>NUCLEOTIDE SEQUENCE [LARGE SCALE GENOMIC DNA]</scope>
    <source>
        <strain evidence="9 10">M42-189</strain>
    </source>
</reference>
<evidence type="ECO:0000256" key="7">
    <source>
        <dbReference type="SAM" id="MobiDB-lite"/>
    </source>
</evidence>
<evidence type="ECO:0000256" key="3">
    <source>
        <dbReference type="ARBA" id="ARBA00022448"/>
    </source>
</evidence>
<dbReference type="PANTHER" id="PTHR10332:SF88">
    <property type="entry name" value="EQUILIBRATIVE NUCLEOSIDE TRANSPORTER 1, ISOFORM A"/>
    <property type="match status" value="1"/>
</dbReference>
<name>A0ABR3RLD9_9PLEO</name>
<dbReference type="EMBL" id="JAKJXO020000005">
    <property type="protein sequence ID" value="KAL1605254.1"/>
    <property type="molecule type" value="Genomic_DNA"/>
</dbReference>
<dbReference type="PANTHER" id="PTHR10332">
    <property type="entry name" value="EQUILIBRATIVE NUCLEOSIDE TRANSPORTER"/>
    <property type="match status" value="1"/>
</dbReference>
<feature type="transmembrane region" description="Helical" evidence="8">
    <location>
        <begin position="106"/>
        <end position="125"/>
    </location>
</feature>
<feature type="transmembrane region" description="Helical" evidence="8">
    <location>
        <begin position="443"/>
        <end position="466"/>
    </location>
</feature>
<organism evidence="9 10">
    <name type="scientific">Paraconiothyrium brasiliense</name>
    <dbReference type="NCBI Taxonomy" id="300254"/>
    <lineage>
        <taxon>Eukaryota</taxon>
        <taxon>Fungi</taxon>
        <taxon>Dikarya</taxon>
        <taxon>Ascomycota</taxon>
        <taxon>Pezizomycotina</taxon>
        <taxon>Dothideomycetes</taxon>
        <taxon>Pleosporomycetidae</taxon>
        <taxon>Pleosporales</taxon>
        <taxon>Massarineae</taxon>
        <taxon>Didymosphaeriaceae</taxon>
        <taxon>Paraconiothyrium</taxon>
    </lineage>
</organism>
<feature type="transmembrane region" description="Helical" evidence="8">
    <location>
        <begin position="240"/>
        <end position="261"/>
    </location>
</feature>
<evidence type="ECO:0000313" key="10">
    <source>
        <dbReference type="Proteomes" id="UP001521785"/>
    </source>
</evidence>
<keyword evidence="5 8" id="KW-1133">Transmembrane helix</keyword>
<feature type="compositionally biased region" description="Basic and acidic residues" evidence="7">
    <location>
        <begin position="23"/>
        <end position="37"/>
    </location>
</feature>
<evidence type="ECO:0000256" key="2">
    <source>
        <dbReference type="ARBA" id="ARBA00007965"/>
    </source>
</evidence>
<evidence type="ECO:0008006" key="11">
    <source>
        <dbReference type="Google" id="ProtNLM"/>
    </source>
</evidence>
<dbReference type="InterPro" id="IPR002259">
    <property type="entry name" value="Eqnu_transpt"/>
</dbReference>
<gene>
    <name evidence="9" type="ORF">SLS60_004798</name>
</gene>
<accession>A0ABR3RLD9</accession>
<evidence type="ECO:0000256" key="1">
    <source>
        <dbReference type="ARBA" id="ARBA00004141"/>
    </source>
</evidence>
<keyword evidence="4 8" id="KW-0812">Transmembrane</keyword>